<proteinExistence type="predicted"/>
<feature type="chain" id="PRO_5025555439" description="Poly [ADP-ribose] polymerase" evidence="6">
    <location>
        <begin position="20"/>
        <end position="298"/>
    </location>
</feature>
<evidence type="ECO:0000259" key="8">
    <source>
        <dbReference type="Pfam" id="PF18084"/>
    </source>
</evidence>
<evidence type="ECO:0000256" key="2">
    <source>
        <dbReference type="ARBA" id="ARBA00022679"/>
    </source>
</evidence>
<organism evidence="9">
    <name type="scientific">Arcella intermedia</name>
    <dbReference type="NCBI Taxonomy" id="1963864"/>
    <lineage>
        <taxon>Eukaryota</taxon>
        <taxon>Amoebozoa</taxon>
        <taxon>Tubulinea</taxon>
        <taxon>Elardia</taxon>
        <taxon>Arcellinida</taxon>
        <taxon>Sphaerothecina</taxon>
        <taxon>Arcellidae</taxon>
        <taxon>Arcella</taxon>
    </lineage>
</organism>
<dbReference type="GO" id="GO:0016779">
    <property type="term" value="F:nucleotidyltransferase activity"/>
    <property type="evidence" value="ECO:0007669"/>
    <property type="project" value="UniProtKB-KW"/>
</dbReference>
<keyword evidence="5" id="KW-0472">Membrane</keyword>
<dbReference type="InterPro" id="IPR012317">
    <property type="entry name" value="Poly(ADP-ribose)pol_cat_dom"/>
</dbReference>
<evidence type="ECO:0008006" key="10">
    <source>
        <dbReference type="Google" id="ProtNLM"/>
    </source>
</evidence>
<dbReference type="PANTHER" id="PTHR21328">
    <property type="entry name" value="POLY ADP-RIBOSE POLYMERASE FAMILY, MEMBER PARP"/>
    <property type="match status" value="1"/>
</dbReference>
<keyword evidence="5" id="KW-1133">Transmembrane helix</keyword>
<dbReference type="EMBL" id="GIBP01004909">
    <property type="protein sequence ID" value="NDV33878.1"/>
    <property type="molecule type" value="Transcribed_RNA"/>
</dbReference>
<reference evidence="9" key="1">
    <citation type="journal article" date="2020" name="J. Eukaryot. Microbiol.">
        <title>De novo Sequencing, Assembly and Annotation of the Transcriptome for the Free-Living Testate Amoeba Arcella intermedia.</title>
        <authorList>
            <person name="Ribeiro G.M."/>
            <person name="Porfirio-Sousa A.L."/>
            <person name="Maurer-Alcala X.X."/>
            <person name="Katz L.A."/>
            <person name="Lahr D.J.G."/>
        </authorList>
    </citation>
    <scope>NUCLEOTIDE SEQUENCE</scope>
</reference>
<dbReference type="AlphaFoldDB" id="A0A6B2LAY4"/>
<keyword evidence="4" id="KW-0520">NAD</keyword>
<keyword evidence="1" id="KW-0328">Glycosyltransferase</keyword>
<keyword evidence="3" id="KW-0548">Nucleotidyltransferase</keyword>
<evidence type="ECO:0000256" key="3">
    <source>
        <dbReference type="ARBA" id="ARBA00022695"/>
    </source>
</evidence>
<dbReference type="Gene3D" id="3.90.228.10">
    <property type="match status" value="1"/>
</dbReference>
<evidence type="ECO:0000256" key="6">
    <source>
        <dbReference type="SAM" id="SignalP"/>
    </source>
</evidence>
<feature type="domain" description="PARP catalytic" evidence="7">
    <location>
        <begin position="105"/>
        <end position="220"/>
    </location>
</feature>
<feature type="transmembrane region" description="Helical" evidence="5">
    <location>
        <begin position="269"/>
        <end position="294"/>
    </location>
</feature>
<evidence type="ECO:0000313" key="9">
    <source>
        <dbReference type="EMBL" id="NDV33878.1"/>
    </source>
</evidence>
<dbReference type="SUPFAM" id="SSF56399">
    <property type="entry name" value="ADP-ribosylation"/>
    <property type="match status" value="1"/>
</dbReference>
<dbReference type="InterPro" id="IPR041400">
    <property type="entry name" value="PARP16_N"/>
</dbReference>
<keyword evidence="2" id="KW-0808">Transferase</keyword>
<dbReference type="Pfam" id="PF00644">
    <property type="entry name" value="PARP"/>
    <property type="match status" value="1"/>
</dbReference>
<evidence type="ECO:0000256" key="4">
    <source>
        <dbReference type="ARBA" id="ARBA00023027"/>
    </source>
</evidence>
<evidence type="ECO:0000256" key="5">
    <source>
        <dbReference type="SAM" id="Phobius"/>
    </source>
</evidence>
<dbReference type="GO" id="GO:0003950">
    <property type="term" value="F:NAD+ poly-ADP-ribosyltransferase activity"/>
    <property type="evidence" value="ECO:0007669"/>
    <property type="project" value="InterPro"/>
</dbReference>
<keyword evidence="6" id="KW-0732">Signal</keyword>
<protein>
    <recommendedName>
        <fullName evidence="10">Poly [ADP-ribose] polymerase</fullName>
    </recommendedName>
</protein>
<name>A0A6B2LAY4_9EUKA</name>
<accession>A0A6B2LAY4</accession>
<feature type="domain" description="PARP16 N-terminal" evidence="8">
    <location>
        <begin position="2"/>
        <end position="70"/>
    </location>
</feature>
<dbReference type="InterPro" id="IPR051838">
    <property type="entry name" value="ARTD_PARP"/>
</dbReference>
<evidence type="ECO:0000259" key="7">
    <source>
        <dbReference type="Pfam" id="PF00644"/>
    </source>
</evidence>
<evidence type="ECO:0000256" key="1">
    <source>
        <dbReference type="ARBA" id="ARBA00022676"/>
    </source>
</evidence>
<sequence>MLLSLFSTSLFSLRPSTLCDPFPIAFIKDDQKDYRSLQTFAEALPDVEHLSKPNSLANLPSQMLSMVGWVVDSVCTDGFSFKKISLEQYKNETAGVDSKQSKFSDPNHIFKVEYEEDHPSLEQWKEQKEKHGVTLGFHGSAFENFHSILRNGLDNFFRKETSLFGEGIYLSEDRDVAFSFLKFGRNSYKNTKFGDQVGCIVCGEVIKNPKHVRLSDEKKENSGGIHISEKSKLPKGYIVVENNKYVQIRYLLVYENFVSKTKKRNICEMVALVYAVLLIILIVLSNTSFLKYYLRYLD</sequence>
<keyword evidence="5" id="KW-0812">Transmembrane</keyword>
<dbReference type="Pfam" id="PF18084">
    <property type="entry name" value="ARTD15_N"/>
    <property type="match status" value="1"/>
</dbReference>
<feature type="signal peptide" evidence="6">
    <location>
        <begin position="1"/>
        <end position="19"/>
    </location>
</feature>